<dbReference type="Pfam" id="PF11449">
    <property type="entry name" value="ArsP_2"/>
    <property type="match status" value="1"/>
</dbReference>
<evidence type="ECO:0000313" key="4">
    <source>
        <dbReference type="Proteomes" id="UP000767291"/>
    </source>
</evidence>
<feature type="transmembrane region" description="Helical" evidence="2">
    <location>
        <begin position="12"/>
        <end position="29"/>
    </location>
</feature>
<keyword evidence="4" id="KW-1185">Reference proteome</keyword>
<dbReference type="Proteomes" id="UP000767291">
    <property type="component" value="Unassembled WGS sequence"/>
</dbReference>
<organism evidence="3 4">
    <name type="scientific">Metaclostridioides mangenotii</name>
    <dbReference type="NCBI Taxonomy" id="1540"/>
    <lineage>
        <taxon>Bacteria</taxon>
        <taxon>Bacillati</taxon>
        <taxon>Bacillota</taxon>
        <taxon>Clostridia</taxon>
        <taxon>Peptostreptococcales</taxon>
        <taxon>Peptostreptococcaceae</taxon>
        <taxon>Metaclostridioides</taxon>
    </lineage>
</organism>
<evidence type="ECO:0000256" key="2">
    <source>
        <dbReference type="SAM" id="Phobius"/>
    </source>
</evidence>
<feature type="transmembrane region" description="Helical" evidence="2">
    <location>
        <begin position="233"/>
        <end position="253"/>
    </location>
</feature>
<accession>A0ABS4E874</accession>
<keyword evidence="2" id="KW-1133">Transmembrane helix</keyword>
<feature type="transmembrane region" description="Helical" evidence="2">
    <location>
        <begin position="78"/>
        <end position="96"/>
    </location>
</feature>
<evidence type="ECO:0008006" key="5">
    <source>
        <dbReference type="Google" id="ProtNLM"/>
    </source>
</evidence>
<keyword evidence="2" id="KW-0472">Membrane</keyword>
<comment type="caution">
    <text evidence="3">The sequence shown here is derived from an EMBL/GenBank/DDBJ whole genome shotgun (WGS) entry which is preliminary data.</text>
</comment>
<feature type="region of interest" description="Disordered" evidence="1">
    <location>
        <begin position="148"/>
        <end position="176"/>
    </location>
</feature>
<dbReference type="NCBIfam" id="NF037962">
    <property type="entry name" value="arsenic_eff"/>
    <property type="match status" value="1"/>
</dbReference>
<feature type="transmembrane region" description="Helical" evidence="2">
    <location>
        <begin position="103"/>
        <end position="122"/>
    </location>
</feature>
<sequence>MELIISASEESFLHVGSMIGFFILLFEYINHKTSGKFTSAISSNKKYQPVFGALIGAIPGCGGTLAIVPLYISGNLSFGTIIASLIASLGDAAFVLISANFKLFIFITILTTITGIITGYIVDGFKLGEKLGLGIYNKKRTEEKDIKLNNGHSHSHSHGHSHVNNDGKSHEGSTMDKMSAEHGTVNNFAFVITHGIGYKVYISMLIIGFLLMVVSHSGLNLPFKEAIHTLEELISVLGILLSIVYMWCFKKVFKNENTHEAENKKLSLREMLIHSVGEISFVITWIFVAYFVYDIIILLFGGDQFLVNLVLSTGVISVFIGAALGLIPGCGIQIVLMSFYLKGNIPLGALVANAISQDGDALFPILAMDKKAAMWSMIITTIPAVFVGGIVYMVFG</sequence>
<feature type="compositionally biased region" description="Basic and acidic residues" evidence="1">
    <location>
        <begin position="163"/>
        <end position="176"/>
    </location>
</feature>
<feature type="transmembrane region" description="Helical" evidence="2">
    <location>
        <begin position="372"/>
        <end position="395"/>
    </location>
</feature>
<name>A0ABS4E874_9FIRM</name>
<dbReference type="InterPro" id="IPR021552">
    <property type="entry name" value="ArsP_2"/>
</dbReference>
<evidence type="ECO:0000256" key="1">
    <source>
        <dbReference type="SAM" id="MobiDB-lite"/>
    </source>
</evidence>
<keyword evidence="2" id="KW-0812">Transmembrane</keyword>
<feature type="transmembrane region" description="Helical" evidence="2">
    <location>
        <begin position="50"/>
        <end position="72"/>
    </location>
</feature>
<evidence type="ECO:0000313" key="3">
    <source>
        <dbReference type="EMBL" id="MBP1854137.1"/>
    </source>
</evidence>
<feature type="transmembrane region" description="Helical" evidence="2">
    <location>
        <begin position="273"/>
        <end position="293"/>
    </location>
</feature>
<dbReference type="EMBL" id="JAGGJX010000001">
    <property type="protein sequence ID" value="MBP1854137.1"/>
    <property type="molecule type" value="Genomic_DNA"/>
</dbReference>
<feature type="transmembrane region" description="Helical" evidence="2">
    <location>
        <begin position="305"/>
        <end position="336"/>
    </location>
</feature>
<feature type="transmembrane region" description="Helical" evidence="2">
    <location>
        <begin position="200"/>
        <end position="221"/>
    </location>
</feature>
<dbReference type="RefSeq" id="WP_209455705.1">
    <property type="nucleotide sequence ID" value="NZ_BAAACS010000017.1"/>
</dbReference>
<reference evidence="3 4" key="1">
    <citation type="submission" date="2021-03" db="EMBL/GenBank/DDBJ databases">
        <title>Genomic Encyclopedia of Type Strains, Phase IV (KMG-IV): sequencing the most valuable type-strain genomes for metagenomic binning, comparative biology and taxonomic classification.</title>
        <authorList>
            <person name="Goeker M."/>
        </authorList>
    </citation>
    <scope>NUCLEOTIDE SEQUENCE [LARGE SCALE GENOMIC DNA]</scope>
    <source>
        <strain evidence="3 4">DSM 1289</strain>
    </source>
</reference>
<proteinExistence type="predicted"/>
<gene>
    <name evidence="3" type="ORF">J2Z43_000527</name>
</gene>
<protein>
    <recommendedName>
        <fullName evidence="5">Arsenic efflux protein</fullName>
    </recommendedName>
</protein>